<dbReference type="RefSeq" id="WP_189124526.1">
    <property type="nucleotide sequence ID" value="NZ_BMNH01000006.1"/>
</dbReference>
<reference evidence="2" key="2">
    <citation type="submission" date="2020-09" db="EMBL/GenBank/DDBJ databases">
        <authorList>
            <person name="Sun Q."/>
            <person name="Zhou Y."/>
        </authorList>
    </citation>
    <scope>NUCLEOTIDE SEQUENCE</scope>
    <source>
        <strain evidence="2">CGMCC 4.7368</strain>
    </source>
</reference>
<sequence length="329" mass="34892">MVFKRMLGAFGVGAPSVDTVLATPRIQPGGMLTGEVRLTGGDFDAEIEHITLGLVARVEVEHGDGEGSGVGEFSRAQVSGPFTLRKGENRTIDFSVSVPWETPISEIGGQHLNGMALGVRTELAIAKAVDKGDLDMVAVEPLPSQLRILQAFLQLGFQFKSADLEVGQIYGSGQQLPFYQEIEFYPPPQHAGSVGEVELTFIANPGGLEVILEADKRAGRYGDDAIGRFTIGHDDAMHTDWPGELDRWLAGLSQYGGQYGGHQGGFGHDGYGHGDHHGGYGHPQHHGHHEHRSGPGMGAVVAAGAAGVVGGLVAGEIVEEIFEDEEEEG</sequence>
<protein>
    <submittedName>
        <fullName evidence="2">Sporulation protein</fullName>
    </submittedName>
</protein>
<evidence type="ECO:0000256" key="1">
    <source>
        <dbReference type="SAM" id="MobiDB-lite"/>
    </source>
</evidence>
<organism evidence="2 3">
    <name type="scientific">Nonomuraea cavernae</name>
    <dbReference type="NCBI Taxonomy" id="2045107"/>
    <lineage>
        <taxon>Bacteria</taxon>
        <taxon>Bacillati</taxon>
        <taxon>Actinomycetota</taxon>
        <taxon>Actinomycetes</taxon>
        <taxon>Streptosporangiales</taxon>
        <taxon>Streptosporangiaceae</taxon>
        <taxon>Nonomuraea</taxon>
    </lineage>
</organism>
<dbReference type="Proteomes" id="UP000646523">
    <property type="component" value="Unassembled WGS sequence"/>
</dbReference>
<feature type="region of interest" description="Disordered" evidence="1">
    <location>
        <begin position="273"/>
        <end position="293"/>
    </location>
</feature>
<comment type="caution">
    <text evidence="2">The sequence shown here is derived from an EMBL/GenBank/DDBJ whole genome shotgun (WGS) entry which is preliminary data.</text>
</comment>
<proteinExistence type="predicted"/>
<dbReference type="PANTHER" id="PTHR40053">
    <property type="entry name" value="SPORULATION-CONTROL PROTEIN SPO0M"/>
    <property type="match status" value="1"/>
</dbReference>
<dbReference type="InterPro" id="IPR009776">
    <property type="entry name" value="Spore_0_M"/>
</dbReference>
<name>A0A917YY73_9ACTN</name>
<gene>
    <name evidence="2" type="ORF">GCM10012289_28390</name>
</gene>
<evidence type="ECO:0000313" key="3">
    <source>
        <dbReference type="Proteomes" id="UP000646523"/>
    </source>
</evidence>
<dbReference type="Pfam" id="PF07070">
    <property type="entry name" value="Spo0M"/>
    <property type="match status" value="1"/>
</dbReference>
<evidence type="ECO:0000313" key="2">
    <source>
        <dbReference type="EMBL" id="GGO68790.1"/>
    </source>
</evidence>
<dbReference type="EMBL" id="BMNH01000006">
    <property type="protein sequence ID" value="GGO68790.1"/>
    <property type="molecule type" value="Genomic_DNA"/>
</dbReference>
<reference evidence="2" key="1">
    <citation type="journal article" date="2014" name="Int. J. Syst. Evol. Microbiol.">
        <title>Complete genome sequence of Corynebacterium casei LMG S-19264T (=DSM 44701T), isolated from a smear-ripened cheese.</title>
        <authorList>
            <consortium name="US DOE Joint Genome Institute (JGI-PGF)"/>
            <person name="Walter F."/>
            <person name="Albersmeier A."/>
            <person name="Kalinowski J."/>
            <person name="Ruckert C."/>
        </authorList>
    </citation>
    <scope>NUCLEOTIDE SEQUENCE</scope>
    <source>
        <strain evidence="2">CGMCC 4.7368</strain>
    </source>
</reference>
<dbReference type="AlphaFoldDB" id="A0A917YY73"/>
<accession>A0A917YY73</accession>
<dbReference type="PANTHER" id="PTHR40053:SF1">
    <property type="entry name" value="SPORULATION-CONTROL PROTEIN SPO0M"/>
    <property type="match status" value="1"/>
</dbReference>
<keyword evidence="3" id="KW-1185">Reference proteome</keyword>